<feature type="compositionally biased region" description="Polar residues" evidence="1">
    <location>
        <begin position="512"/>
        <end position="534"/>
    </location>
</feature>
<dbReference type="EMBL" id="JANVFS010000019">
    <property type="protein sequence ID" value="KAJ4476968.1"/>
    <property type="molecule type" value="Genomic_DNA"/>
</dbReference>
<feature type="region of interest" description="Disordered" evidence="1">
    <location>
        <begin position="365"/>
        <end position="431"/>
    </location>
</feature>
<evidence type="ECO:0000313" key="3">
    <source>
        <dbReference type="Proteomes" id="UP001150238"/>
    </source>
</evidence>
<evidence type="ECO:0008006" key="4">
    <source>
        <dbReference type="Google" id="ProtNLM"/>
    </source>
</evidence>
<gene>
    <name evidence="2" type="ORF">C8J55DRAFT_561627</name>
</gene>
<organism evidence="2 3">
    <name type="scientific">Lentinula lateritia</name>
    <dbReference type="NCBI Taxonomy" id="40482"/>
    <lineage>
        <taxon>Eukaryota</taxon>
        <taxon>Fungi</taxon>
        <taxon>Dikarya</taxon>
        <taxon>Basidiomycota</taxon>
        <taxon>Agaricomycotina</taxon>
        <taxon>Agaricomycetes</taxon>
        <taxon>Agaricomycetidae</taxon>
        <taxon>Agaricales</taxon>
        <taxon>Marasmiineae</taxon>
        <taxon>Omphalotaceae</taxon>
        <taxon>Lentinula</taxon>
    </lineage>
</organism>
<accession>A0A9W9DM59</accession>
<comment type="caution">
    <text evidence="2">The sequence shown here is derived from an EMBL/GenBank/DDBJ whole genome shotgun (WGS) entry which is preliminary data.</text>
</comment>
<feature type="region of interest" description="Disordered" evidence="1">
    <location>
        <begin position="512"/>
        <end position="535"/>
    </location>
</feature>
<feature type="compositionally biased region" description="Low complexity" evidence="1">
    <location>
        <begin position="27"/>
        <end position="63"/>
    </location>
</feature>
<dbReference type="PANTHER" id="PTHR15615">
    <property type="match status" value="1"/>
</dbReference>
<dbReference type="Proteomes" id="UP001150238">
    <property type="component" value="Unassembled WGS sequence"/>
</dbReference>
<reference evidence="2" key="2">
    <citation type="journal article" date="2023" name="Proc. Natl. Acad. Sci. U.S.A.">
        <title>A global phylogenomic analysis of the shiitake genus Lentinula.</title>
        <authorList>
            <person name="Sierra-Patev S."/>
            <person name="Min B."/>
            <person name="Naranjo-Ortiz M."/>
            <person name="Looney B."/>
            <person name="Konkel Z."/>
            <person name="Slot J.C."/>
            <person name="Sakamoto Y."/>
            <person name="Steenwyk J.L."/>
            <person name="Rokas A."/>
            <person name="Carro J."/>
            <person name="Camarero S."/>
            <person name="Ferreira P."/>
            <person name="Molpeceres G."/>
            <person name="Ruiz-Duenas F.J."/>
            <person name="Serrano A."/>
            <person name="Henrissat B."/>
            <person name="Drula E."/>
            <person name="Hughes K.W."/>
            <person name="Mata J.L."/>
            <person name="Ishikawa N.K."/>
            <person name="Vargas-Isla R."/>
            <person name="Ushijima S."/>
            <person name="Smith C.A."/>
            <person name="Donoghue J."/>
            <person name="Ahrendt S."/>
            <person name="Andreopoulos W."/>
            <person name="He G."/>
            <person name="LaButti K."/>
            <person name="Lipzen A."/>
            <person name="Ng V."/>
            <person name="Riley R."/>
            <person name="Sandor L."/>
            <person name="Barry K."/>
            <person name="Martinez A.T."/>
            <person name="Xiao Y."/>
            <person name="Gibbons J.G."/>
            <person name="Terashima K."/>
            <person name="Grigoriev I.V."/>
            <person name="Hibbett D."/>
        </authorList>
    </citation>
    <scope>NUCLEOTIDE SEQUENCE</scope>
    <source>
        <strain evidence="2">Sp2 HRB7682 ss15</strain>
    </source>
</reference>
<dbReference type="GO" id="GO:0005634">
    <property type="term" value="C:nucleus"/>
    <property type="evidence" value="ECO:0007669"/>
    <property type="project" value="TreeGrafter"/>
</dbReference>
<protein>
    <recommendedName>
        <fullName evidence="4">G1/S-specific cyclin pas1</fullName>
    </recommendedName>
</protein>
<dbReference type="GO" id="GO:0000307">
    <property type="term" value="C:cyclin-dependent protein kinase holoenzyme complex"/>
    <property type="evidence" value="ECO:0007669"/>
    <property type="project" value="TreeGrafter"/>
</dbReference>
<dbReference type="InterPro" id="IPR013922">
    <property type="entry name" value="Cyclin_PHO80-like"/>
</dbReference>
<dbReference type="CDD" id="cd20557">
    <property type="entry name" value="CYCLIN_ScPCL1-like"/>
    <property type="match status" value="1"/>
</dbReference>
<dbReference type="AlphaFoldDB" id="A0A9W9DM59"/>
<reference evidence="2" key="1">
    <citation type="submission" date="2022-08" db="EMBL/GenBank/DDBJ databases">
        <authorList>
            <consortium name="DOE Joint Genome Institute"/>
            <person name="Min B."/>
            <person name="Riley R."/>
            <person name="Sierra-Patev S."/>
            <person name="Naranjo-Ortiz M."/>
            <person name="Looney B."/>
            <person name="Konkel Z."/>
            <person name="Slot J.C."/>
            <person name="Sakamoto Y."/>
            <person name="Steenwyk J.L."/>
            <person name="Rokas A."/>
            <person name="Carro J."/>
            <person name="Camarero S."/>
            <person name="Ferreira P."/>
            <person name="Molpeceres G."/>
            <person name="Ruiz-Duenas F.J."/>
            <person name="Serrano A."/>
            <person name="Henrissat B."/>
            <person name="Drula E."/>
            <person name="Hughes K.W."/>
            <person name="Mata J.L."/>
            <person name="Ishikawa N.K."/>
            <person name="Vargas-Isla R."/>
            <person name="Ushijima S."/>
            <person name="Smith C.A."/>
            <person name="Ahrendt S."/>
            <person name="Andreopoulos W."/>
            <person name="He G."/>
            <person name="Labutti K."/>
            <person name="Lipzen A."/>
            <person name="Ng V."/>
            <person name="Sandor L."/>
            <person name="Barry K."/>
            <person name="Martinez A.T."/>
            <person name="Xiao Y."/>
            <person name="Gibbons J.G."/>
            <person name="Terashima K."/>
            <person name="Hibbett D.S."/>
            <person name="Grigoriev I.V."/>
        </authorList>
    </citation>
    <scope>NUCLEOTIDE SEQUENCE</scope>
    <source>
        <strain evidence="2">Sp2 HRB7682 ss15</strain>
    </source>
</reference>
<dbReference type="GO" id="GO:0019901">
    <property type="term" value="F:protein kinase binding"/>
    <property type="evidence" value="ECO:0007669"/>
    <property type="project" value="InterPro"/>
</dbReference>
<dbReference type="PANTHER" id="PTHR15615:SF36">
    <property type="entry name" value="PHO85 CYCLIN-5"/>
    <property type="match status" value="1"/>
</dbReference>
<proteinExistence type="predicted"/>
<name>A0A9W9DM59_9AGAR</name>
<sequence>MYSIHSLAHRAPASRTRVRWQPYGTLPPSGSTSVSTPSSAKSPSSTCSVSPFSSATSSPISASQCDSEPPKQHPQSTPQPPRDAQPRDKNKFALGLVDQAVKSLCEIWRPQDIPPVFLTTSRAAVPATGPPINQSISQRNCHIQSQPVQTPPPSLFATGIHTECESLPGASNLVPMKGFVHEVLRRSRTSGSVLQTALCYLEAIRPRISEIAQSGDSFKGETELADRITVASEDELAREAELCIGTDTILINESDDSMDTIRITDSYSGSTAVSSGIMEDAESTLKKSKGPFSALVPLPHLPSPLLCPRRAFLASLILASKFTQDKCYSNRAWAKLSGLPPREIGRCERALGDALDWRLWVGKSSPQPQATPITSPPSSSNSRPLARSRSESLIPCNPTDSGGFLSGSDKRPISPITSTCGRPRESINAESSRSIGLRRAVTLPAEAFAFNDDSNRQFTVSRDRAVAQWIHHDKSNNDQVVDMDMYSPNTTVSVELDVQLAHPSNADLYISSTSPPTPGLTYSPTSTESSSGDRTVQMPCFFDEKSIATMDGYTAMAALSGNPSETWSWLDHSLTSLDLGLVGHTINSKQPSHCAPSPVFAADAAFDFEKAKPMPKFPVDPFPPFTSSEVLLRDMYPVE</sequence>
<dbReference type="Gene3D" id="1.10.472.10">
    <property type="entry name" value="Cyclin-like"/>
    <property type="match status" value="1"/>
</dbReference>
<feature type="region of interest" description="Disordered" evidence="1">
    <location>
        <begin position="1"/>
        <end position="88"/>
    </location>
</feature>
<feature type="compositionally biased region" description="Low complexity" evidence="1">
    <location>
        <begin position="365"/>
        <end position="387"/>
    </location>
</feature>
<evidence type="ECO:0000313" key="2">
    <source>
        <dbReference type="EMBL" id="KAJ4476968.1"/>
    </source>
</evidence>
<dbReference type="GO" id="GO:0016538">
    <property type="term" value="F:cyclin-dependent protein serine/threonine kinase regulator activity"/>
    <property type="evidence" value="ECO:0007669"/>
    <property type="project" value="TreeGrafter"/>
</dbReference>
<evidence type="ECO:0000256" key="1">
    <source>
        <dbReference type="SAM" id="MobiDB-lite"/>
    </source>
</evidence>